<keyword evidence="3" id="KW-1185">Reference proteome</keyword>
<proteinExistence type="predicted"/>
<name>A0A2U3QJZ6_9BACT</name>
<evidence type="ECO:0000256" key="1">
    <source>
        <dbReference type="SAM" id="Phobius"/>
    </source>
</evidence>
<keyword evidence="1" id="KW-1133">Transmembrane helix</keyword>
<feature type="transmembrane region" description="Helical" evidence="1">
    <location>
        <begin position="32"/>
        <end position="54"/>
    </location>
</feature>
<sequence length="195" mass="20683">MLIKIIVFICGAVVMSFEILGSRVLAPNFGSSVFVWGSLISVFLTGLSAGYYLGGRIADINPSSRKLGLMIAAPGVLFLTFPLYSAPVSDWIFVQDLGVRFSPLIASLVLFLLPSVFLGIVSPYTAKLMICSLHTSGKTIGTLYALSTFGSIIGTLVTSFYLITIAGVNALIMGQGVLLIIASAPLFFINLSCKT</sequence>
<feature type="transmembrane region" description="Helical" evidence="1">
    <location>
        <begin position="143"/>
        <end position="164"/>
    </location>
</feature>
<dbReference type="NCBIfam" id="NF037959">
    <property type="entry name" value="MFS_SpdSyn"/>
    <property type="match status" value="1"/>
</dbReference>
<gene>
    <name evidence="2" type="ORF">NBG4_660006</name>
</gene>
<accession>A0A2U3QJZ6</accession>
<keyword evidence="1" id="KW-0812">Transmembrane</keyword>
<feature type="transmembrane region" description="Helical" evidence="1">
    <location>
        <begin position="66"/>
        <end position="84"/>
    </location>
</feature>
<dbReference type="OrthoDB" id="9761985at2"/>
<feature type="transmembrane region" description="Helical" evidence="1">
    <location>
        <begin position="104"/>
        <end position="122"/>
    </location>
</feature>
<reference evidence="3" key="1">
    <citation type="submission" date="2018-03" db="EMBL/GenBank/DDBJ databases">
        <authorList>
            <person name="Zecchin S."/>
        </authorList>
    </citation>
    <scope>NUCLEOTIDE SEQUENCE [LARGE SCALE GENOMIC DNA]</scope>
</reference>
<keyword evidence="1" id="KW-0472">Membrane</keyword>
<protein>
    <submittedName>
        <fullName evidence="2">Spermine synthase</fullName>
    </submittedName>
</protein>
<dbReference type="EMBL" id="OUUY01000115">
    <property type="protein sequence ID" value="SPQ01685.1"/>
    <property type="molecule type" value="Genomic_DNA"/>
</dbReference>
<evidence type="ECO:0000313" key="2">
    <source>
        <dbReference type="EMBL" id="SPQ01685.1"/>
    </source>
</evidence>
<feature type="transmembrane region" description="Helical" evidence="1">
    <location>
        <begin position="170"/>
        <end position="191"/>
    </location>
</feature>
<dbReference type="AlphaFoldDB" id="A0A2U3QJZ6"/>
<feature type="transmembrane region" description="Helical" evidence="1">
    <location>
        <begin position="5"/>
        <end position="26"/>
    </location>
</feature>
<organism evidence="2 3">
    <name type="scientific">Candidatus Sulfobium mesophilum</name>
    <dbReference type="NCBI Taxonomy" id="2016548"/>
    <lineage>
        <taxon>Bacteria</taxon>
        <taxon>Pseudomonadati</taxon>
        <taxon>Nitrospirota</taxon>
        <taxon>Nitrospiria</taxon>
        <taxon>Nitrospirales</taxon>
        <taxon>Nitrospiraceae</taxon>
        <taxon>Candidatus Sulfobium</taxon>
    </lineage>
</organism>
<dbReference type="Proteomes" id="UP000245125">
    <property type="component" value="Unassembled WGS sequence"/>
</dbReference>
<evidence type="ECO:0000313" key="3">
    <source>
        <dbReference type="Proteomes" id="UP000245125"/>
    </source>
</evidence>